<name>A0ABP9DXG4_9ACTN</name>
<evidence type="ECO:0000256" key="1">
    <source>
        <dbReference type="SAM" id="Phobius"/>
    </source>
</evidence>
<keyword evidence="1" id="KW-1133">Transmembrane helix</keyword>
<reference evidence="3" key="1">
    <citation type="journal article" date="2019" name="Int. J. Syst. Evol. Microbiol.">
        <title>The Global Catalogue of Microorganisms (GCM) 10K type strain sequencing project: providing services to taxonomists for standard genome sequencing and annotation.</title>
        <authorList>
            <consortium name="The Broad Institute Genomics Platform"/>
            <consortium name="The Broad Institute Genome Sequencing Center for Infectious Disease"/>
            <person name="Wu L."/>
            <person name="Ma J."/>
        </authorList>
    </citation>
    <scope>NUCLEOTIDE SEQUENCE [LARGE SCALE GENOMIC DNA]</scope>
    <source>
        <strain evidence="3">JCM 13006</strain>
    </source>
</reference>
<gene>
    <name evidence="2" type="ORF">GCM10023235_46500</name>
</gene>
<keyword evidence="1" id="KW-0812">Transmembrane</keyword>
<proteinExistence type="predicted"/>
<dbReference type="Gene3D" id="1.25.40.10">
    <property type="entry name" value="Tetratricopeptide repeat domain"/>
    <property type="match status" value="1"/>
</dbReference>
<dbReference type="RefSeq" id="WP_345698797.1">
    <property type="nucleotide sequence ID" value="NZ_BAABIS010000001.1"/>
</dbReference>
<organism evidence="2 3">
    <name type="scientific">Kitasatospora terrestris</name>
    <dbReference type="NCBI Taxonomy" id="258051"/>
    <lineage>
        <taxon>Bacteria</taxon>
        <taxon>Bacillati</taxon>
        <taxon>Actinomycetota</taxon>
        <taxon>Actinomycetes</taxon>
        <taxon>Kitasatosporales</taxon>
        <taxon>Streptomycetaceae</taxon>
        <taxon>Kitasatospora</taxon>
    </lineage>
</organism>
<protein>
    <recommendedName>
        <fullName evidence="4">Tetratricopeptide repeat protein</fullName>
    </recommendedName>
</protein>
<dbReference type="SUPFAM" id="SSF48452">
    <property type="entry name" value="TPR-like"/>
    <property type="match status" value="1"/>
</dbReference>
<comment type="caution">
    <text evidence="2">The sequence shown here is derived from an EMBL/GenBank/DDBJ whole genome shotgun (WGS) entry which is preliminary data.</text>
</comment>
<keyword evidence="1" id="KW-0472">Membrane</keyword>
<accession>A0ABP9DXG4</accession>
<feature type="transmembrane region" description="Helical" evidence="1">
    <location>
        <begin position="119"/>
        <end position="138"/>
    </location>
</feature>
<keyword evidence="3" id="KW-1185">Reference proteome</keyword>
<dbReference type="Proteomes" id="UP001501752">
    <property type="component" value="Unassembled WGS sequence"/>
</dbReference>
<evidence type="ECO:0000313" key="2">
    <source>
        <dbReference type="EMBL" id="GAA4863004.1"/>
    </source>
</evidence>
<evidence type="ECO:0008006" key="4">
    <source>
        <dbReference type="Google" id="ProtNLM"/>
    </source>
</evidence>
<feature type="transmembrane region" description="Helical" evidence="1">
    <location>
        <begin position="150"/>
        <end position="174"/>
    </location>
</feature>
<sequence length="402" mass="42604">MSSSPKPAAGRGRQILLKVGLILALGVVVRDGVSGSWGPLAAGLTAGLGALLSLQLTMVWVLVLGRFSGFAVTAVELGYGRRLLSARIGGVPVNVRRLPFPFVSVVWAPIRRPGLRWRLVVSALLQLAAQIGTGLWLLRSAPAWAFPGAMAFLVFALVMLATFNLPLTIGWVLFRMPFLPAEALTTYALRPGEELAARALRDGRVEDARAALERVADDGAPGFQSHLVHAGVDLAEGRYTEAAVEVNRALEAGPHPRYAAVAVGLRTASLVGAAETGTLPATQAVPWLGQSVGLLRTWSPMLLRSLPADADLALLENRREEAVRLAGKAAGRTVDRFWEAHAACSHAAALASVGRPEQARAELDRARRAMPGLARIALVEARIGLNVIEVDDPRESVGPATS</sequence>
<feature type="transmembrane region" description="Helical" evidence="1">
    <location>
        <begin position="40"/>
        <end position="63"/>
    </location>
</feature>
<dbReference type="InterPro" id="IPR011990">
    <property type="entry name" value="TPR-like_helical_dom_sf"/>
</dbReference>
<evidence type="ECO:0000313" key="3">
    <source>
        <dbReference type="Proteomes" id="UP001501752"/>
    </source>
</evidence>
<dbReference type="EMBL" id="BAABIS010000001">
    <property type="protein sequence ID" value="GAA4863004.1"/>
    <property type="molecule type" value="Genomic_DNA"/>
</dbReference>